<dbReference type="Pfam" id="PF00959">
    <property type="entry name" value="Phage_lysozyme"/>
    <property type="match status" value="1"/>
</dbReference>
<dbReference type="GO" id="GO:0009253">
    <property type="term" value="P:peptidoglycan catabolic process"/>
    <property type="evidence" value="ECO:0007669"/>
    <property type="project" value="InterPro"/>
</dbReference>
<evidence type="ECO:0000256" key="7">
    <source>
        <dbReference type="SAM" id="SignalP"/>
    </source>
</evidence>
<reference evidence="8" key="2">
    <citation type="journal article" date="2023" name="IMA Fungus">
        <title>Comparative genomic study of the Penicillium genus elucidates a diverse pangenome and 15 lateral gene transfer events.</title>
        <authorList>
            <person name="Petersen C."/>
            <person name="Sorensen T."/>
            <person name="Nielsen M.R."/>
            <person name="Sondergaard T.E."/>
            <person name="Sorensen J.L."/>
            <person name="Fitzpatrick D.A."/>
            <person name="Frisvad J.C."/>
            <person name="Nielsen K.L."/>
        </authorList>
    </citation>
    <scope>NUCLEOTIDE SEQUENCE</scope>
    <source>
        <strain evidence="8">IBT 21917</strain>
    </source>
</reference>
<dbReference type="PROSITE" id="PS51257">
    <property type="entry name" value="PROKAR_LIPOPROTEIN"/>
    <property type="match status" value="1"/>
</dbReference>
<evidence type="ECO:0000256" key="2">
    <source>
        <dbReference type="ARBA" id="ARBA00022529"/>
    </source>
</evidence>
<dbReference type="GO" id="GO:0003796">
    <property type="term" value="F:lysozyme activity"/>
    <property type="evidence" value="ECO:0007669"/>
    <property type="project" value="UniProtKB-EC"/>
</dbReference>
<dbReference type="EMBL" id="JAPQKO010000005">
    <property type="protein sequence ID" value="KAJ5161790.1"/>
    <property type="molecule type" value="Genomic_DNA"/>
</dbReference>
<comment type="catalytic activity">
    <reaction evidence="1">
        <text>Hydrolysis of (1-&gt;4)-beta-linkages between N-acetylmuramic acid and N-acetyl-D-glucosamine residues in a peptidoglycan and between N-acetyl-D-glucosamine residues in chitodextrins.</text>
        <dbReference type="EC" id="3.2.1.17"/>
    </reaction>
</comment>
<dbReference type="InterPro" id="IPR051018">
    <property type="entry name" value="Bacteriophage_GH24"/>
</dbReference>
<keyword evidence="9" id="KW-1185">Reference proteome</keyword>
<comment type="caution">
    <text evidence="8">The sequence shown here is derived from an EMBL/GenBank/DDBJ whole genome shotgun (WGS) entry which is preliminary data.</text>
</comment>
<keyword evidence="7" id="KW-0732">Signal</keyword>
<keyword evidence="5" id="KW-1035">Host cytoplasm</keyword>
<keyword evidence="3" id="KW-0081">Bacteriolytic enzyme</keyword>
<feature type="signal peptide" evidence="7">
    <location>
        <begin position="1"/>
        <end position="16"/>
    </location>
</feature>
<dbReference type="InterPro" id="IPR023347">
    <property type="entry name" value="Lysozyme_dom_sf"/>
</dbReference>
<dbReference type="SUPFAM" id="SSF53955">
    <property type="entry name" value="Lysozyme-like"/>
    <property type="match status" value="1"/>
</dbReference>
<dbReference type="GO" id="GO:0042742">
    <property type="term" value="P:defense response to bacterium"/>
    <property type="evidence" value="ECO:0007669"/>
    <property type="project" value="UniProtKB-KW"/>
</dbReference>
<dbReference type="PANTHER" id="PTHR38107:SF3">
    <property type="entry name" value="LYSOZYME RRRD-RELATED"/>
    <property type="match status" value="1"/>
</dbReference>
<evidence type="ECO:0000313" key="9">
    <source>
        <dbReference type="Proteomes" id="UP001146351"/>
    </source>
</evidence>
<sequence length="181" mass="19319">MSFKLLIAALPALALACTGPPINQNGLNLIKSFESFQPKPYDDGFGNPTIGYGHLCSDASCSEVPFPKPLTEDTASKLLAGDLKQYQDALTNALADPVTLNDNQYAALVSWTYNVGKGNVKKSDLVKRMNAGENVATVAHDELPQWNKANGKPVNGLTRRRNAELGLFDAPAKFGALPAAC</sequence>
<organism evidence="8 9">
    <name type="scientific">Penicillium capsulatum</name>
    <dbReference type="NCBI Taxonomy" id="69766"/>
    <lineage>
        <taxon>Eukaryota</taxon>
        <taxon>Fungi</taxon>
        <taxon>Dikarya</taxon>
        <taxon>Ascomycota</taxon>
        <taxon>Pezizomycotina</taxon>
        <taxon>Eurotiomycetes</taxon>
        <taxon>Eurotiomycetidae</taxon>
        <taxon>Eurotiales</taxon>
        <taxon>Aspergillaceae</taxon>
        <taxon>Penicillium</taxon>
    </lineage>
</organism>
<dbReference type="AlphaFoldDB" id="A0A9W9I385"/>
<evidence type="ECO:0000256" key="1">
    <source>
        <dbReference type="ARBA" id="ARBA00000632"/>
    </source>
</evidence>
<dbReference type="HAMAP" id="MF_04110">
    <property type="entry name" value="ENDOLYSIN_T4"/>
    <property type="match status" value="1"/>
</dbReference>
<keyword evidence="6" id="KW-0326">Glycosidase</keyword>
<dbReference type="GO" id="GO:0031640">
    <property type="term" value="P:killing of cells of another organism"/>
    <property type="evidence" value="ECO:0007669"/>
    <property type="project" value="UniProtKB-KW"/>
</dbReference>
<name>A0A9W9I385_9EURO</name>
<evidence type="ECO:0000256" key="6">
    <source>
        <dbReference type="ARBA" id="ARBA00023295"/>
    </source>
</evidence>
<evidence type="ECO:0000256" key="4">
    <source>
        <dbReference type="ARBA" id="ARBA00022801"/>
    </source>
</evidence>
<dbReference type="InterPro" id="IPR002196">
    <property type="entry name" value="Glyco_hydro_24"/>
</dbReference>
<dbReference type="Gene3D" id="1.10.530.40">
    <property type="match status" value="1"/>
</dbReference>
<evidence type="ECO:0000256" key="3">
    <source>
        <dbReference type="ARBA" id="ARBA00022638"/>
    </source>
</evidence>
<proteinExistence type="inferred from homology"/>
<dbReference type="PANTHER" id="PTHR38107">
    <property type="match status" value="1"/>
</dbReference>
<dbReference type="InterPro" id="IPR033907">
    <property type="entry name" value="Endolysin_autolysin"/>
</dbReference>
<dbReference type="OrthoDB" id="5358886at2759"/>
<dbReference type="GO" id="GO:0016998">
    <property type="term" value="P:cell wall macromolecule catabolic process"/>
    <property type="evidence" value="ECO:0007669"/>
    <property type="project" value="InterPro"/>
</dbReference>
<keyword evidence="2" id="KW-0929">Antimicrobial</keyword>
<feature type="chain" id="PRO_5040721005" evidence="7">
    <location>
        <begin position="17"/>
        <end position="181"/>
    </location>
</feature>
<dbReference type="InterPro" id="IPR034690">
    <property type="entry name" value="Endolysin_T4_type"/>
</dbReference>
<evidence type="ECO:0000313" key="8">
    <source>
        <dbReference type="EMBL" id="KAJ5161790.1"/>
    </source>
</evidence>
<gene>
    <name evidence="8" type="ORF">N7492_007182</name>
</gene>
<protein>
    <submittedName>
        <fullName evidence="8">Lysozyme</fullName>
    </submittedName>
</protein>
<dbReference type="Proteomes" id="UP001146351">
    <property type="component" value="Unassembled WGS sequence"/>
</dbReference>
<reference evidence="8" key="1">
    <citation type="submission" date="2022-11" db="EMBL/GenBank/DDBJ databases">
        <authorList>
            <person name="Petersen C."/>
        </authorList>
    </citation>
    <scope>NUCLEOTIDE SEQUENCE</scope>
    <source>
        <strain evidence="8">IBT 21917</strain>
    </source>
</reference>
<dbReference type="InterPro" id="IPR023346">
    <property type="entry name" value="Lysozyme-like_dom_sf"/>
</dbReference>
<keyword evidence="4" id="KW-0378">Hydrolase</keyword>
<accession>A0A9W9I385</accession>
<dbReference type="CDD" id="cd00737">
    <property type="entry name" value="lyz_endolysin_autolysin"/>
    <property type="match status" value="1"/>
</dbReference>
<evidence type="ECO:0000256" key="5">
    <source>
        <dbReference type="ARBA" id="ARBA00023200"/>
    </source>
</evidence>